<name>A0ABR5SFG3_9BACT</name>
<dbReference type="Proteomes" id="UP000060487">
    <property type="component" value="Unassembled WGS sequence"/>
</dbReference>
<organism evidence="1 2">
    <name type="scientific">Candidatus Magnetominusculus xianensis</name>
    <dbReference type="NCBI Taxonomy" id="1748249"/>
    <lineage>
        <taxon>Bacteria</taxon>
        <taxon>Pseudomonadati</taxon>
        <taxon>Nitrospirota</taxon>
        <taxon>Nitrospiria</taxon>
        <taxon>Nitrospirales</taxon>
        <taxon>Nitrospiraceae</taxon>
        <taxon>Candidatus Magnetominusculus</taxon>
    </lineage>
</organism>
<sequence length="337" mass="37673">MVRKAILMLLILLLTQGVSIALEQGSLPGDWRPFSDDSPWNKPIPTDAKTHPNSEIIMKTIVSEAKNIRLAKQFAIPVWVVDSKTTPQTKVKSTKIFDTWDKDRAGISDVEIPVTREMWGEATADGHICIVDPVAGRSWEMSVYKWRKDDDMPRSNTFNIWDLKGTGIGDPKGSKRWFLIGGRGSGFPLIAGLIRPEEIKHGEIRHAMVFTFPKNRKPDTGDAIFISPAARSDGAVKGVEYPIEGMRFQLDPALTEKDFDSWGLNNEGKIVARALQKYGMYLGDNGGAMAVQAQLLAPDSDENQKKWNGLFPGFYKNIEKIPTNQFRIVYTGEPIIK</sequence>
<protein>
    <recommendedName>
        <fullName evidence="3">Secreted protein</fullName>
    </recommendedName>
</protein>
<comment type="caution">
    <text evidence="1">The sequence shown here is derived from an EMBL/GenBank/DDBJ whole genome shotgun (WGS) entry which is preliminary data.</text>
</comment>
<evidence type="ECO:0000313" key="1">
    <source>
        <dbReference type="EMBL" id="KWT82975.1"/>
    </source>
</evidence>
<dbReference type="RefSeq" id="WP_085052934.1">
    <property type="nucleotide sequence ID" value="NZ_LNQR01000081.1"/>
</dbReference>
<dbReference type="EMBL" id="LNQR01000081">
    <property type="protein sequence ID" value="KWT82975.1"/>
    <property type="molecule type" value="Genomic_DNA"/>
</dbReference>
<evidence type="ECO:0000313" key="2">
    <source>
        <dbReference type="Proteomes" id="UP000060487"/>
    </source>
</evidence>
<proteinExistence type="predicted"/>
<accession>A0ABR5SFG3</accession>
<reference evidence="1 2" key="1">
    <citation type="submission" date="2015-11" db="EMBL/GenBank/DDBJ databases">
        <authorList>
            <person name="Lin W."/>
        </authorList>
    </citation>
    <scope>NUCLEOTIDE SEQUENCE [LARGE SCALE GENOMIC DNA]</scope>
    <source>
        <strain evidence="1 2">HCH-1</strain>
    </source>
</reference>
<evidence type="ECO:0008006" key="3">
    <source>
        <dbReference type="Google" id="ProtNLM"/>
    </source>
</evidence>
<gene>
    <name evidence="1" type="ORF">ASN18_2336</name>
</gene>
<keyword evidence="2" id="KW-1185">Reference proteome</keyword>